<comment type="caution">
    <text evidence="3">The sequence shown here is derived from an EMBL/GenBank/DDBJ whole genome shotgun (WGS) entry which is preliminary data.</text>
</comment>
<evidence type="ECO:0000313" key="4">
    <source>
        <dbReference type="Proteomes" id="UP000037035"/>
    </source>
</evidence>
<feature type="domain" description="Tc1-like transposase DDE" evidence="2">
    <location>
        <begin position="436"/>
        <end position="481"/>
    </location>
</feature>
<dbReference type="Gene3D" id="3.30.420.10">
    <property type="entry name" value="Ribonuclease H-like superfamily/Ribonuclease H"/>
    <property type="match status" value="1"/>
</dbReference>
<name>A0A0L6VJ31_9BASI</name>
<evidence type="ECO:0000259" key="2">
    <source>
        <dbReference type="Pfam" id="PF13358"/>
    </source>
</evidence>
<dbReference type="VEuPathDB" id="FungiDB:VP01_1606g1"/>
<dbReference type="OrthoDB" id="2280777at2759"/>
<sequence>MKRPKISRASSNLMPRPCKKYTRMTNIGQKLIFIDESGFLFLFFCQSRIDLFYFIFPKKGQAAVLKTNARGSMINLVGWGKKTGTTLTNICNFLDNARIHGGEDFYHIQTLLKESLKKISIEFLPKYLPNLMTIWICSKSFLHCQKFYSTPGMFPWHLHASSFSEVGYSADTCCVIVSELESHAQAMQEMHEKLVSNKSASTALKKLAKNTTKKSTAKNQSSTQCRPHQPISGEVKHLNEREIFENNKKQIDVAKTFGISNQQLKTDIVTSILLLLKDNPSTTLKKLTEHVKNDHDIQVFPGAIQKMLKKIDVTWKTVTPIPHKWNEAAFLQQQHDYVLNQVTNIGQKLIFIDESWFNSQTHPFHGYSLTGKFFYFIFSVAILKTNARGLMIKLVSAMSEEGMIHFELLNKDGKKTGTTSTDICNFLGGEDFNCIQTFHKDSLKKIGIEFLPKYSPFLNPIELVFNIIKIDVKHKEIQSRSGLAEAIRIN</sequence>
<organism evidence="3 4">
    <name type="scientific">Puccinia sorghi</name>
    <dbReference type="NCBI Taxonomy" id="27349"/>
    <lineage>
        <taxon>Eukaryota</taxon>
        <taxon>Fungi</taxon>
        <taxon>Dikarya</taxon>
        <taxon>Basidiomycota</taxon>
        <taxon>Pucciniomycotina</taxon>
        <taxon>Pucciniomycetes</taxon>
        <taxon>Pucciniales</taxon>
        <taxon>Pucciniaceae</taxon>
        <taxon>Puccinia</taxon>
    </lineage>
</organism>
<accession>A0A0L6VJ31</accession>
<evidence type="ECO:0000256" key="1">
    <source>
        <dbReference type="SAM" id="MobiDB-lite"/>
    </source>
</evidence>
<dbReference type="GO" id="GO:0003676">
    <property type="term" value="F:nucleic acid binding"/>
    <property type="evidence" value="ECO:0007669"/>
    <property type="project" value="InterPro"/>
</dbReference>
<reference evidence="3 4" key="1">
    <citation type="submission" date="2015-08" db="EMBL/GenBank/DDBJ databases">
        <title>Next Generation Sequencing and Analysis of the Genome of Puccinia sorghi L Schw, the Causal Agent of Maize Common Rust.</title>
        <authorList>
            <person name="Rochi L."/>
            <person name="Burguener G."/>
            <person name="Darino M."/>
            <person name="Turjanski A."/>
            <person name="Kreff E."/>
            <person name="Dieguez M.J."/>
            <person name="Sacco F."/>
        </authorList>
    </citation>
    <scope>NUCLEOTIDE SEQUENCE [LARGE SCALE GENOMIC DNA]</scope>
    <source>
        <strain evidence="3 4">RO10H11247</strain>
    </source>
</reference>
<dbReference type="STRING" id="27349.A0A0L6VJ31"/>
<dbReference type="EMBL" id="LAVV01006400">
    <property type="protein sequence ID" value="KNZ60130.1"/>
    <property type="molecule type" value="Genomic_DNA"/>
</dbReference>
<evidence type="ECO:0000313" key="3">
    <source>
        <dbReference type="EMBL" id="KNZ60130.1"/>
    </source>
</evidence>
<dbReference type="Pfam" id="PF13358">
    <property type="entry name" value="DDE_3"/>
    <property type="match status" value="1"/>
</dbReference>
<dbReference type="Proteomes" id="UP000037035">
    <property type="component" value="Unassembled WGS sequence"/>
</dbReference>
<dbReference type="InterPro" id="IPR036397">
    <property type="entry name" value="RNaseH_sf"/>
</dbReference>
<gene>
    <name evidence="3" type="ORF">VP01_1606g1</name>
</gene>
<dbReference type="AlphaFoldDB" id="A0A0L6VJ31"/>
<feature type="region of interest" description="Disordered" evidence="1">
    <location>
        <begin position="208"/>
        <end position="232"/>
    </location>
</feature>
<proteinExistence type="predicted"/>
<keyword evidence="4" id="KW-1185">Reference proteome</keyword>
<protein>
    <recommendedName>
        <fullName evidence="2">Tc1-like transposase DDE domain-containing protein</fullName>
    </recommendedName>
</protein>
<dbReference type="InterPro" id="IPR038717">
    <property type="entry name" value="Tc1-like_DDE_dom"/>
</dbReference>